<feature type="compositionally biased region" description="Low complexity" evidence="1">
    <location>
        <begin position="698"/>
        <end position="712"/>
    </location>
</feature>
<feature type="compositionally biased region" description="Basic and acidic residues" evidence="1">
    <location>
        <begin position="1130"/>
        <end position="1144"/>
    </location>
</feature>
<feature type="compositionally biased region" description="Low complexity" evidence="1">
    <location>
        <begin position="1410"/>
        <end position="1426"/>
    </location>
</feature>
<gene>
    <name evidence="2" type="ORF">L202_04348</name>
</gene>
<feature type="compositionally biased region" description="Low complexity" evidence="1">
    <location>
        <begin position="931"/>
        <end position="942"/>
    </location>
</feature>
<feature type="compositionally biased region" description="Basic and acidic residues" evidence="1">
    <location>
        <begin position="175"/>
        <end position="185"/>
    </location>
</feature>
<feature type="compositionally biased region" description="Low complexity" evidence="1">
    <location>
        <begin position="20"/>
        <end position="62"/>
    </location>
</feature>
<feature type="compositionally biased region" description="Polar residues" evidence="1">
    <location>
        <begin position="597"/>
        <end position="615"/>
    </location>
</feature>
<feature type="compositionally biased region" description="Polar residues" evidence="1">
    <location>
        <begin position="670"/>
        <end position="686"/>
    </location>
</feature>
<reference evidence="2 3" key="1">
    <citation type="submission" date="2016-06" db="EMBL/GenBank/DDBJ databases">
        <title>Evolution of pathogenesis and genome organization in the Tremellales.</title>
        <authorList>
            <person name="Cuomo C."/>
            <person name="Litvintseva A."/>
            <person name="Heitman J."/>
            <person name="Chen Y."/>
            <person name="Sun S."/>
            <person name="Springer D."/>
            <person name="Dromer F."/>
            <person name="Young S."/>
            <person name="Zeng Q."/>
            <person name="Chapman S."/>
            <person name="Gujja S."/>
            <person name="Saif S."/>
            <person name="Birren B."/>
        </authorList>
    </citation>
    <scope>NUCLEOTIDE SEQUENCE [LARGE SCALE GENOMIC DNA]</scope>
    <source>
        <strain evidence="2 3">CBS 6039</strain>
    </source>
</reference>
<feature type="compositionally biased region" description="Basic and acidic residues" evidence="1">
    <location>
        <begin position="535"/>
        <end position="548"/>
    </location>
</feature>
<dbReference type="Proteomes" id="UP000094065">
    <property type="component" value="Unassembled WGS sequence"/>
</dbReference>
<organism evidence="2 3">
    <name type="scientific">Cryptococcus amylolentus CBS 6039</name>
    <dbReference type="NCBI Taxonomy" id="1295533"/>
    <lineage>
        <taxon>Eukaryota</taxon>
        <taxon>Fungi</taxon>
        <taxon>Dikarya</taxon>
        <taxon>Basidiomycota</taxon>
        <taxon>Agaricomycotina</taxon>
        <taxon>Tremellomycetes</taxon>
        <taxon>Tremellales</taxon>
        <taxon>Cryptococcaceae</taxon>
        <taxon>Cryptococcus</taxon>
    </lineage>
</organism>
<feature type="compositionally biased region" description="Polar residues" evidence="1">
    <location>
        <begin position="1068"/>
        <end position="1079"/>
    </location>
</feature>
<feature type="compositionally biased region" description="Polar residues" evidence="1">
    <location>
        <begin position="241"/>
        <end position="251"/>
    </location>
</feature>
<feature type="compositionally biased region" description="Basic and acidic residues" evidence="1">
    <location>
        <begin position="967"/>
        <end position="980"/>
    </location>
</feature>
<feature type="region of interest" description="Disordered" evidence="1">
    <location>
        <begin position="530"/>
        <end position="754"/>
    </location>
</feature>
<evidence type="ECO:0000313" key="3">
    <source>
        <dbReference type="Proteomes" id="UP000094065"/>
    </source>
</evidence>
<accession>A0A1E3HR27</accession>
<feature type="compositionally biased region" description="Polar residues" evidence="1">
    <location>
        <begin position="301"/>
        <end position="318"/>
    </location>
</feature>
<feature type="region of interest" description="Disordered" evidence="1">
    <location>
        <begin position="1288"/>
        <end position="1442"/>
    </location>
</feature>
<feature type="compositionally biased region" description="Low complexity" evidence="1">
    <location>
        <begin position="841"/>
        <end position="852"/>
    </location>
</feature>
<feature type="compositionally biased region" description="Polar residues" evidence="1">
    <location>
        <begin position="734"/>
        <end position="749"/>
    </location>
</feature>
<name>A0A1E3HR27_9TREE</name>
<dbReference type="RefSeq" id="XP_018993840.1">
    <property type="nucleotide sequence ID" value="XM_019138403.1"/>
</dbReference>
<feature type="compositionally biased region" description="Polar residues" evidence="1">
    <location>
        <begin position="137"/>
        <end position="148"/>
    </location>
</feature>
<dbReference type="EMBL" id="AWGJ01000006">
    <property type="protein sequence ID" value="ODN78794.1"/>
    <property type="molecule type" value="Genomic_DNA"/>
</dbReference>
<feature type="compositionally biased region" description="Polar residues" evidence="1">
    <location>
        <begin position="953"/>
        <end position="966"/>
    </location>
</feature>
<feature type="compositionally biased region" description="Basic and acidic residues" evidence="1">
    <location>
        <begin position="90"/>
        <end position="105"/>
    </location>
</feature>
<feature type="compositionally biased region" description="Pro residues" evidence="1">
    <location>
        <begin position="713"/>
        <end position="727"/>
    </location>
</feature>
<dbReference type="OrthoDB" id="2564946at2759"/>
<dbReference type="GeneID" id="30155657"/>
<sequence>MGILSRIRQRSSSIHHDTSSHVSSFPAPHSSSASNLLSTPRTPGTPGTSYNPSSPAAASISSKKSRRPWKKREKSEDVNSTKSSWGRKSVGKDLEKEKETEKGGDESIGGDSQYADFTPPPVPALSLPALSSKEGNRSSPLLNKTPSSKGDRDKGKSRTNSGVFKQDGGLLGKLNFERGDRERKVSNSSSISKVEPELKPSPPRQTSVPGTPSEEGESLVVIDSRDLTPEKDEKAPESKHPLSTSVMTHGSQQEEDPMEVLESAEKKHKFWKSKGKVNRHSRVMSESQIERPESPSPVKLPTSSTADNLSSQAKSSSESTRPARPPPLRRPSSSFFANPFNRSVSRAGERSPATDEGTFQLRGFRHVSGMSDVEGAGKLEGYLSHVKRESVLALNKSTTSVNDSIPSHSPSAYSAPRHSSYVPLARPPSAAPSLVSLDDVLTSSNRVSVGAFRKGLRRPSTQLTSTMSDIGHGASRYDEDDDDVPLAMRQVSQPFIRPKSSQSLSSMRGLGLTNVGGIVGSNEIETVAQVAPEPGHQEVSGREIDRTESPALSFQVRPRTRNRTSSGFVVKGRSPKSPPESLAKSPADSYFPAMANASDSLRASPVQTRVSSPANGESKPVTPLPRSPAEASEEVYSTPPTAPRPVPLHLLKPKPDFGEHALPSPLDTARQPSQYLSRSQGSQSALRSPPPPEPLGLPEPGQVSPTLSTLNLPLPPDQMPDTPPKGPVPLHQLSLRQDSGGPQATSPSTQKKRLSLLEEPMRYLSGLWTSPGAGEDGFDPVLAANSLRIFGGDEVQSPTTADDKDMAFVDRQASPTPVSAPAPIAERVRSPLSERLAGVAALSASGSSGNLAKPAFEKLKTGDDMLQPQRDTDDAKSPASDDTATPVYRPSPRPFSSFMKPSTSKRGENEESGSETEGERPGPFVQESRRVQSLSLRQSTRRAPGGPRHPNRSSRIASMPITTTQMARKESIARNSHVGDSDDDDKSLHAVKRLVSRSSLAAGKSPVYGQSELPTPPTSIANASLKSASPPERRRPLIDMGPAVPITPRSIDESSVESASISSRPPDRSQTSTPASGQLPSPVKAQVRFDSPAKRPANPRRTTGGSDKSSRKGESAVRRSNSREALQNGQERDRRERRRSETGSKHPSPYDPPVQAQMGAQPMPEMQQMSPEAYLAWQKHQWQMQYLAAAYRASEDEWERQSAVSGSTNQGPSSQFSPYSMPPMPMFNPNMNMMNTGMSMGYPGFPQMPQQMPPQMFNPFFGMGQLQHMQQGNGGGYAYGKGAQSVFGGEFGPPSNMPSQQRQMNEAIRTSSIDQNISPPRKSHNDQRGKTRSTSALGMRRPSATEPSPPKDRLAQHPSGVFQGLLAEREKVELREQMERSAQENVEKQRRVSKEGKGSEPRRNTQSRVSPPSSWSRRSGEWSSGEHGASSRPDGGRASRAA</sequence>
<feature type="compositionally biased region" description="Pro residues" evidence="1">
    <location>
        <begin position="688"/>
        <end position="697"/>
    </location>
</feature>
<feature type="compositionally biased region" description="Basic and acidic residues" evidence="1">
    <location>
        <begin position="1108"/>
        <end position="1117"/>
    </location>
</feature>
<protein>
    <submittedName>
        <fullName evidence="2">Uncharacterized protein</fullName>
    </submittedName>
</protein>
<feature type="region of interest" description="Disordered" evidence="1">
    <location>
        <begin position="1"/>
        <end position="360"/>
    </location>
</feature>
<evidence type="ECO:0000313" key="2">
    <source>
        <dbReference type="EMBL" id="ODN78794.1"/>
    </source>
</evidence>
<keyword evidence="3" id="KW-1185">Reference proteome</keyword>
<feature type="compositionally biased region" description="Basic and acidic residues" evidence="1">
    <location>
        <begin position="1367"/>
        <end position="1403"/>
    </location>
</feature>
<feature type="region of interest" description="Disordered" evidence="1">
    <location>
        <begin position="841"/>
        <end position="1167"/>
    </location>
</feature>
<feature type="compositionally biased region" description="Polar residues" evidence="1">
    <location>
        <begin position="1018"/>
        <end position="1027"/>
    </location>
</feature>
<feature type="compositionally biased region" description="Polar residues" evidence="1">
    <location>
        <begin position="1297"/>
        <end position="1318"/>
    </location>
</feature>
<feature type="compositionally biased region" description="Basic and acidic residues" evidence="1">
    <location>
        <begin position="223"/>
        <end position="240"/>
    </location>
</feature>
<proteinExistence type="predicted"/>
<feature type="compositionally biased region" description="Low complexity" evidence="1">
    <location>
        <begin position="1"/>
        <end position="12"/>
    </location>
</feature>
<feature type="compositionally biased region" description="Basic residues" evidence="1">
    <location>
        <begin position="63"/>
        <end position="72"/>
    </location>
</feature>
<comment type="caution">
    <text evidence="2">The sequence shown here is derived from an EMBL/GenBank/DDBJ whole genome shotgun (WGS) entry which is preliminary data.</text>
</comment>
<feature type="compositionally biased region" description="Basic residues" evidence="1">
    <location>
        <begin position="266"/>
        <end position="282"/>
    </location>
</feature>
<evidence type="ECO:0000256" key="1">
    <source>
        <dbReference type="SAM" id="MobiDB-lite"/>
    </source>
</evidence>